<protein>
    <submittedName>
        <fullName evidence="3">Clr5 domain-domain-containing protein</fullName>
    </submittedName>
</protein>
<dbReference type="AlphaFoldDB" id="A0A2T3A5Y0"/>
<dbReference type="EMBL" id="KZ678460">
    <property type="protein sequence ID" value="PSR83419.1"/>
    <property type="molecule type" value="Genomic_DNA"/>
</dbReference>
<dbReference type="OrthoDB" id="4115389at2759"/>
<dbReference type="PANTHER" id="PTHR38788">
    <property type="entry name" value="CLR5 DOMAIN-CONTAINING PROTEIN"/>
    <property type="match status" value="1"/>
</dbReference>
<keyword evidence="4" id="KW-1185">Reference proteome</keyword>
<gene>
    <name evidence="3" type="ORF">BD289DRAFT_340431</name>
</gene>
<feature type="domain" description="Clr5" evidence="1">
    <location>
        <begin position="1"/>
        <end position="53"/>
    </location>
</feature>
<dbReference type="STRING" id="2025994.A0A2T3A5Y0"/>
<evidence type="ECO:0000313" key="3">
    <source>
        <dbReference type="EMBL" id="PSR83419.1"/>
    </source>
</evidence>
<name>A0A2T3A5Y0_9PEZI</name>
<feature type="domain" description="Tri-helical" evidence="2">
    <location>
        <begin position="309"/>
        <end position="394"/>
    </location>
</feature>
<accession>A0A2T3A5Y0</accession>
<feature type="non-terminal residue" evidence="3">
    <location>
        <position position="399"/>
    </location>
</feature>
<dbReference type="Pfam" id="PF24465">
    <property type="entry name" value="Tri-helical"/>
    <property type="match status" value="2"/>
</dbReference>
<dbReference type="InParanoid" id="A0A2T3A5Y0"/>
<organism evidence="3 4">
    <name type="scientific">Coniella lustricola</name>
    <dbReference type="NCBI Taxonomy" id="2025994"/>
    <lineage>
        <taxon>Eukaryota</taxon>
        <taxon>Fungi</taxon>
        <taxon>Dikarya</taxon>
        <taxon>Ascomycota</taxon>
        <taxon>Pezizomycotina</taxon>
        <taxon>Sordariomycetes</taxon>
        <taxon>Sordariomycetidae</taxon>
        <taxon>Diaporthales</taxon>
        <taxon>Schizoparmaceae</taxon>
        <taxon>Coniella</taxon>
    </lineage>
</organism>
<dbReference type="InterPro" id="IPR025676">
    <property type="entry name" value="Clr5_dom"/>
</dbReference>
<reference evidence="3 4" key="1">
    <citation type="journal article" date="2018" name="Mycol. Prog.">
        <title>Coniella lustricola, a new species from submerged detritus.</title>
        <authorList>
            <person name="Raudabaugh D.B."/>
            <person name="Iturriaga T."/>
            <person name="Carver A."/>
            <person name="Mondo S."/>
            <person name="Pangilinan J."/>
            <person name="Lipzen A."/>
            <person name="He G."/>
            <person name="Amirebrahimi M."/>
            <person name="Grigoriev I.V."/>
            <person name="Miller A.N."/>
        </authorList>
    </citation>
    <scope>NUCLEOTIDE SEQUENCE [LARGE SCALE GENOMIC DNA]</scope>
    <source>
        <strain evidence="3 4">B22-T-1</strain>
    </source>
</reference>
<dbReference type="Proteomes" id="UP000241462">
    <property type="component" value="Unassembled WGS sequence"/>
</dbReference>
<feature type="domain" description="Tri-helical" evidence="2">
    <location>
        <begin position="214"/>
        <end position="297"/>
    </location>
</feature>
<dbReference type="PANTHER" id="PTHR38788:SF5">
    <property type="entry name" value="CLR5 DOMAIN-CONTAINING PROTEIN"/>
    <property type="match status" value="1"/>
</dbReference>
<evidence type="ECO:0000259" key="1">
    <source>
        <dbReference type="Pfam" id="PF14420"/>
    </source>
</evidence>
<dbReference type="InterPro" id="IPR057940">
    <property type="entry name" value="Tri-helical_dom"/>
</dbReference>
<proteinExistence type="predicted"/>
<sequence length="399" mass="45580">MVYHWEKYKDTLHSLYVHEAKPVDYIIEYMRLHHGFSPSKRAFAAQFRRWNFPSRQQPALKNRALVCRVRELWERNCSQNDMLRTLTDEGFYITLRELSRVRRHHRLLLRTPKSEVDRAASGDDVEAAAVGHLHDLDSDDGFLSCGHFVSQDQDTGNSVFSVAIDPQLELDASSELPWGVKKRRRRTRQYGGLPADPPGPPRFPSETTLAESTKLLALDKPTYMTVRAKFQAICEAAGINRKSTAGGEAWERAKAELVTELPVLNCDLWTETEPGRLEQRKLALDIICTDVTKRMRAGASDKVMVLADAKNILELNPSDTREVRAAFHRMLKDEGLASKSAMGAERWKALKQKWIDENEQLSRTLSKRDKADDYEMKSKAVEVIANDVMKRMRNGISKK</sequence>
<evidence type="ECO:0000313" key="4">
    <source>
        <dbReference type="Proteomes" id="UP000241462"/>
    </source>
</evidence>
<dbReference type="Pfam" id="PF14420">
    <property type="entry name" value="Clr5"/>
    <property type="match status" value="1"/>
</dbReference>
<evidence type="ECO:0000259" key="2">
    <source>
        <dbReference type="Pfam" id="PF24465"/>
    </source>
</evidence>